<evidence type="ECO:0000256" key="3">
    <source>
        <dbReference type="SAM" id="SignalP"/>
    </source>
</evidence>
<feature type="region of interest" description="Disordered" evidence="2">
    <location>
        <begin position="17"/>
        <end position="98"/>
    </location>
</feature>
<protein>
    <submittedName>
        <fullName evidence="4">Uncharacterized protein</fullName>
    </submittedName>
</protein>
<keyword evidence="5" id="KW-1185">Reference proteome</keyword>
<dbReference type="Proteomes" id="UP001648503">
    <property type="component" value="Unassembled WGS sequence"/>
</dbReference>
<organism evidence="4 5">
    <name type="scientific">Batrachochytrium salamandrivorans</name>
    <dbReference type="NCBI Taxonomy" id="1357716"/>
    <lineage>
        <taxon>Eukaryota</taxon>
        <taxon>Fungi</taxon>
        <taxon>Fungi incertae sedis</taxon>
        <taxon>Chytridiomycota</taxon>
        <taxon>Chytridiomycota incertae sedis</taxon>
        <taxon>Chytridiomycetes</taxon>
        <taxon>Rhizophydiales</taxon>
        <taxon>Rhizophydiales incertae sedis</taxon>
        <taxon>Batrachochytrium</taxon>
    </lineage>
</organism>
<feature type="compositionally biased region" description="Basic and acidic residues" evidence="2">
    <location>
        <begin position="84"/>
        <end position="98"/>
    </location>
</feature>
<keyword evidence="1" id="KW-0175">Coiled coil</keyword>
<proteinExistence type="predicted"/>
<gene>
    <name evidence="4" type="ORF">BASA50_003606</name>
</gene>
<name>A0ABQ8FKZ7_9FUNG</name>
<accession>A0ABQ8FKZ7</accession>
<comment type="caution">
    <text evidence="4">The sequence shown here is derived from an EMBL/GenBank/DDBJ whole genome shotgun (WGS) entry which is preliminary data.</text>
</comment>
<evidence type="ECO:0000313" key="5">
    <source>
        <dbReference type="Proteomes" id="UP001648503"/>
    </source>
</evidence>
<evidence type="ECO:0000313" key="4">
    <source>
        <dbReference type="EMBL" id="KAH6598568.1"/>
    </source>
</evidence>
<keyword evidence="3" id="KW-0732">Signal</keyword>
<feature type="coiled-coil region" evidence="1">
    <location>
        <begin position="164"/>
        <end position="191"/>
    </location>
</feature>
<dbReference type="EMBL" id="JAFCIX010000102">
    <property type="protein sequence ID" value="KAH6598568.1"/>
    <property type="molecule type" value="Genomic_DNA"/>
</dbReference>
<reference evidence="4 5" key="1">
    <citation type="submission" date="2021-02" db="EMBL/GenBank/DDBJ databases">
        <title>Variation within the Batrachochytrium salamandrivorans European outbreak.</title>
        <authorList>
            <person name="Kelly M."/>
            <person name="Pasmans F."/>
            <person name="Shea T.P."/>
            <person name="Munoz J.F."/>
            <person name="Carranza S."/>
            <person name="Cuomo C.A."/>
            <person name="Martel A."/>
        </authorList>
    </citation>
    <scope>NUCLEOTIDE SEQUENCE [LARGE SCALE GENOMIC DNA]</scope>
    <source>
        <strain evidence="4 5">AMFP18/2</strain>
    </source>
</reference>
<evidence type="ECO:0000256" key="1">
    <source>
        <dbReference type="SAM" id="Coils"/>
    </source>
</evidence>
<feature type="chain" id="PRO_5047009294" evidence="3">
    <location>
        <begin position="19"/>
        <end position="195"/>
    </location>
</feature>
<sequence length="195" mass="21660">MKLISLAALSFLAITVSAYPGPGTPPQGAGVPSAQPQGAQQPRDDRGQGLWQGLMDPIYNPQQPQNAGARDTEQPQDAGAQDEQQPHADNGRVLQKPHERLLQDKLNEVGEEYEARQSVAEGIEDFIKVLEDEMQRLGIRLSGLDDGPEYEEVFEQYLKTSGALDKQYGHLKDMNQELEDLENMYIRTVDEILSS</sequence>
<evidence type="ECO:0000256" key="2">
    <source>
        <dbReference type="SAM" id="MobiDB-lite"/>
    </source>
</evidence>
<feature type="signal peptide" evidence="3">
    <location>
        <begin position="1"/>
        <end position="18"/>
    </location>
</feature>